<evidence type="ECO:0000256" key="4">
    <source>
        <dbReference type="ARBA" id="ARBA00022692"/>
    </source>
</evidence>
<evidence type="ECO:0000256" key="1">
    <source>
        <dbReference type="ARBA" id="ARBA00004651"/>
    </source>
</evidence>
<evidence type="ECO:0000313" key="12">
    <source>
        <dbReference type="EMBL" id="TCO13071.1"/>
    </source>
</evidence>
<reference evidence="12 13" key="1">
    <citation type="submission" date="2019-03" db="EMBL/GenBank/DDBJ databases">
        <title>Genomic Encyclopedia of Type Strains, Phase IV (KMG-IV): sequencing the most valuable type-strain genomes for metagenomic binning, comparative biology and taxonomic classification.</title>
        <authorList>
            <person name="Goeker M."/>
        </authorList>
    </citation>
    <scope>NUCLEOTIDE SEQUENCE [LARGE SCALE GENOMIC DNA]</scope>
    <source>
        <strain evidence="12 13">DSM 22958</strain>
    </source>
</reference>
<feature type="transmembrane region" description="Helical" evidence="9">
    <location>
        <begin position="149"/>
        <end position="169"/>
    </location>
</feature>
<dbReference type="InterPro" id="IPR036640">
    <property type="entry name" value="ABC1_TM_sf"/>
</dbReference>
<accession>A0A4R2GS60</accession>
<sequence length="602" mass="66363">MKTLVICIWGLFRLCLSGSGGRAGLICFGAVLALNLAGVYISVRMIAWYAAFYNALQKMDAAAALTQIGVFLILIALGSGQALLAIWVRKIGIMHWRKALTSAMLDAWLNSRAHWRLAHAGHPDNHIDNPDQRIAEDCEIFVRRLLNEALDVITMVVGLFTYFSVLWSLSTFSLPLGFIGLDVEIPRYMVWAAPVYVLLSSLATHVLGARLMTLNMEQQHREADFRYALSRLRETSSAVSLQAGEPAERRILDQRFGRIVDNWRHLIRREFIVGCFIRPYMMSTMRLPLFLAAPAYFAGNVTLGGLMQLNVAFQQVTQTMSWFIFSYHDLAEFVSAARRLDGFRIRMGDAARAPSGIAVTHGDVERLETRGLALTSPHGGVIARIPDFTVSRGETVWLRGASGRGKSTLFKALAGMWRHGEGHIVCPSGRTMFLPQHPYLPLGDLHQAAVYPARLLAEGEMARPGERAFTIAEAEALLQLVGLGGRAATWAPASAETACAHGRCIAHSSPQGLSGGEQQRLMLARVLASAPDWVFLDEATSALDREAERELFQLLRRRLPGATLVIVTHRPPPLSGPVRTIDLSWAEPEEAVDVARLRAATA</sequence>
<dbReference type="PROSITE" id="PS50929">
    <property type="entry name" value="ABC_TM1F"/>
    <property type="match status" value="1"/>
</dbReference>
<dbReference type="Gene3D" id="3.40.50.300">
    <property type="entry name" value="P-loop containing nucleotide triphosphate hydrolases"/>
    <property type="match status" value="1"/>
</dbReference>
<dbReference type="PANTHER" id="PTHR11384">
    <property type="entry name" value="ATP-BINDING CASSETTE, SUB-FAMILY D MEMBER"/>
    <property type="match status" value="1"/>
</dbReference>
<dbReference type="InterPro" id="IPR027417">
    <property type="entry name" value="P-loop_NTPase"/>
</dbReference>
<keyword evidence="7 9" id="KW-1133">Transmembrane helix</keyword>
<dbReference type="InterPro" id="IPR017871">
    <property type="entry name" value="ABC_transporter-like_CS"/>
</dbReference>
<dbReference type="OrthoDB" id="9810134at2"/>
<dbReference type="PROSITE" id="PS50893">
    <property type="entry name" value="ABC_TRANSPORTER_2"/>
    <property type="match status" value="1"/>
</dbReference>
<gene>
    <name evidence="12" type="ORF">EV666_10798</name>
</gene>
<dbReference type="Gene3D" id="1.20.1560.10">
    <property type="entry name" value="ABC transporter type 1, transmembrane domain"/>
    <property type="match status" value="1"/>
</dbReference>
<dbReference type="GO" id="GO:0005524">
    <property type="term" value="F:ATP binding"/>
    <property type="evidence" value="ECO:0007669"/>
    <property type="project" value="UniProtKB-KW"/>
</dbReference>
<evidence type="ECO:0000259" key="10">
    <source>
        <dbReference type="PROSITE" id="PS50893"/>
    </source>
</evidence>
<evidence type="ECO:0000256" key="3">
    <source>
        <dbReference type="ARBA" id="ARBA00022448"/>
    </source>
</evidence>
<dbReference type="InterPro" id="IPR003593">
    <property type="entry name" value="AAA+_ATPase"/>
</dbReference>
<keyword evidence="13" id="KW-1185">Reference proteome</keyword>
<feature type="transmembrane region" description="Helical" evidence="9">
    <location>
        <begin position="23"/>
        <end position="43"/>
    </location>
</feature>
<evidence type="ECO:0000313" key="13">
    <source>
        <dbReference type="Proteomes" id="UP000294881"/>
    </source>
</evidence>
<dbReference type="Pfam" id="PF06472">
    <property type="entry name" value="ABC_membrane_2"/>
    <property type="match status" value="1"/>
</dbReference>
<name>A0A4R2GS60_9HYPH</name>
<evidence type="ECO:0000256" key="5">
    <source>
        <dbReference type="ARBA" id="ARBA00022741"/>
    </source>
</evidence>
<dbReference type="InterPro" id="IPR050835">
    <property type="entry name" value="ABC_transporter_sub-D"/>
</dbReference>
<dbReference type="Pfam" id="PF00005">
    <property type="entry name" value="ABC_tran"/>
    <property type="match status" value="1"/>
</dbReference>
<evidence type="ECO:0000256" key="7">
    <source>
        <dbReference type="ARBA" id="ARBA00022989"/>
    </source>
</evidence>
<dbReference type="SUPFAM" id="SSF90123">
    <property type="entry name" value="ABC transporter transmembrane region"/>
    <property type="match status" value="1"/>
</dbReference>
<dbReference type="GO" id="GO:0140359">
    <property type="term" value="F:ABC-type transporter activity"/>
    <property type="evidence" value="ECO:0007669"/>
    <property type="project" value="InterPro"/>
</dbReference>
<dbReference type="SUPFAM" id="SSF52540">
    <property type="entry name" value="P-loop containing nucleoside triphosphate hydrolases"/>
    <property type="match status" value="1"/>
</dbReference>
<evidence type="ECO:0000256" key="2">
    <source>
        <dbReference type="ARBA" id="ARBA00005417"/>
    </source>
</evidence>
<keyword evidence="6 12" id="KW-0067">ATP-binding</keyword>
<protein>
    <submittedName>
        <fullName evidence="12">Putative ATP-binding cassette transporter</fullName>
    </submittedName>
</protein>
<feature type="domain" description="ABC transporter" evidence="10">
    <location>
        <begin position="367"/>
        <end position="601"/>
    </location>
</feature>
<dbReference type="GO" id="GO:0016887">
    <property type="term" value="F:ATP hydrolysis activity"/>
    <property type="evidence" value="ECO:0007669"/>
    <property type="project" value="InterPro"/>
</dbReference>
<feature type="transmembrane region" description="Helical" evidence="9">
    <location>
        <begin position="287"/>
        <end position="307"/>
    </location>
</feature>
<dbReference type="EMBL" id="SLWL01000007">
    <property type="protein sequence ID" value="TCO13071.1"/>
    <property type="molecule type" value="Genomic_DNA"/>
</dbReference>
<evidence type="ECO:0000256" key="9">
    <source>
        <dbReference type="SAM" id="Phobius"/>
    </source>
</evidence>
<dbReference type="InterPro" id="IPR011527">
    <property type="entry name" value="ABC1_TM_dom"/>
</dbReference>
<comment type="caution">
    <text evidence="12">The sequence shown here is derived from an EMBL/GenBank/DDBJ whole genome shotgun (WGS) entry which is preliminary data.</text>
</comment>
<comment type="similarity">
    <text evidence="2">Belongs to the ABC transporter superfamily.</text>
</comment>
<keyword evidence="8 9" id="KW-0472">Membrane</keyword>
<dbReference type="PROSITE" id="PS00211">
    <property type="entry name" value="ABC_TRANSPORTER_1"/>
    <property type="match status" value="1"/>
</dbReference>
<organism evidence="12 13">
    <name type="scientific">Camelimonas lactis</name>
    <dbReference type="NCBI Taxonomy" id="659006"/>
    <lineage>
        <taxon>Bacteria</taxon>
        <taxon>Pseudomonadati</taxon>
        <taxon>Pseudomonadota</taxon>
        <taxon>Alphaproteobacteria</taxon>
        <taxon>Hyphomicrobiales</taxon>
        <taxon>Chelatococcaceae</taxon>
        <taxon>Camelimonas</taxon>
    </lineage>
</organism>
<keyword evidence="4 9" id="KW-0812">Transmembrane</keyword>
<dbReference type="SMART" id="SM00382">
    <property type="entry name" value="AAA"/>
    <property type="match status" value="1"/>
</dbReference>
<feature type="domain" description="ABC transmembrane type-1" evidence="11">
    <location>
        <begin position="30"/>
        <end position="332"/>
    </location>
</feature>
<dbReference type="GO" id="GO:0005886">
    <property type="term" value="C:plasma membrane"/>
    <property type="evidence" value="ECO:0007669"/>
    <property type="project" value="UniProtKB-SubCell"/>
</dbReference>
<dbReference type="PANTHER" id="PTHR11384:SF59">
    <property type="entry name" value="LYSOSOMAL COBALAMIN TRANSPORTER ABCD4"/>
    <property type="match status" value="1"/>
</dbReference>
<evidence type="ECO:0000259" key="11">
    <source>
        <dbReference type="PROSITE" id="PS50929"/>
    </source>
</evidence>
<dbReference type="Proteomes" id="UP000294881">
    <property type="component" value="Unassembled WGS sequence"/>
</dbReference>
<feature type="transmembrane region" description="Helical" evidence="9">
    <location>
        <begin position="189"/>
        <end position="211"/>
    </location>
</feature>
<feature type="transmembrane region" description="Helical" evidence="9">
    <location>
        <begin position="63"/>
        <end position="88"/>
    </location>
</feature>
<proteinExistence type="inferred from homology"/>
<keyword evidence="3" id="KW-0813">Transport</keyword>
<dbReference type="AlphaFoldDB" id="A0A4R2GS60"/>
<keyword evidence="5" id="KW-0547">Nucleotide-binding</keyword>
<comment type="subcellular location">
    <subcellularLocation>
        <location evidence="1">Cell membrane</location>
        <topology evidence="1">Multi-pass membrane protein</topology>
    </subcellularLocation>
</comment>
<evidence type="ECO:0000256" key="8">
    <source>
        <dbReference type="ARBA" id="ARBA00023136"/>
    </source>
</evidence>
<evidence type="ECO:0000256" key="6">
    <source>
        <dbReference type="ARBA" id="ARBA00022840"/>
    </source>
</evidence>
<dbReference type="RefSeq" id="WP_132006784.1">
    <property type="nucleotide sequence ID" value="NZ_JBHUNN010000001.1"/>
</dbReference>
<dbReference type="InterPro" id="IPR003439">
    <property type="entry name" value="ABC_transporter-like_ATP-bd"/>
</dbReference>